<dbReference type="Proteomes" id="UP000255000">
    <property type="component" value="Unassembled WGS sequence"/>
</dbReference>
<dbReference type="EMBL" id="UGSK01000001">
    <property type="protein sequence ID" value="SUA99823.1"/>
    <property type="molecule type" value="Genomic_DNA"/>
</dbReference>
<reference evidence="2 3" key="1">
    <citation type="submission" date="2018-06" db="EMBL/GenBank/DDBJ databases">
        <authorList>
            <consortium name="Pathogen Informatics"/>
            <person name="Doyle S."/>
        </authorList>
    </citation>
    <scope>NUCLEOTIDE SEQUENCE [LARGE SCALE GENOMIC DNA]</scope>
    <source>
        <strain evidence="2 3">NCTC13350</strain>
    </source>
</reference>
<dbReference type="Pfam" id="PF06078">
    <property type="entry name" value="DUF937"/>
    <property type="match status" value="2"/>
</dbReference>
<feature type="compositionally biased region" description="Low complexity" evidence="1">
    <location>
        <begin position="229"/>
        <end position="242"/>
    </location>
</feature>
<dbReference type="InterPro" id="IPR009282">
    <property type="entry name" value="DUF937"/>
</dbReference>
<sequence length="279" mass="28626">MNGMAGHPFSFDPAQVVDAVRQQFGLNEADVARAMGALIPTAFTGLKHTTAAPNAFQSFMSFLQGQGPSVMAEPFSAAPVPWFYGSDPLQKAVASQISAFTGVQQEAVAALMPVAATLALGNVARPFLQGQARDLLDAFMAGYARGRPKPMPGVAMMAGYGEAVQSFWSGFFGSAADAAGKAASFWGMPAAGQGSSAQPAPAPAAPEAPARPAAAARKPEPAPAPESVPEPEAAAQAPAPGASIVEDWLSAGRAFQENHMKTIEGLFERFGPSALPGRA</sequence>
<evidence type="ECO:0000313" key="3">
    <source>
        <dbReference type="Proteomes" id="UP000255000"/>
    </source>
</evidence>
<name>A0A378ZS46_9HYPH</name>
<feature type="compositionally biased region" description="Low complexity" evidence="1">
    <location>
        <begin position="190"/>
        <end position="199"/>
    </location>
</feature>
<feature type="region of interest" description="Disordered" evidence="1">
    <location>
        <begin position="190"/>
        <end position="242"/>
    </location>
</feature>
<gene>
    <name evidence="2" type="ORF">NCTC13350_00726</name>
</gene>
<accession>A0A378ZS46</accession>
<evidence type="ECO:0008006" key="4">
    <source>
        <dbReference type="Google" id="ProtNLM"/>
    </source>
</evidence>
<feature type="compositionally biased region" description="Low complexity" evidence="1">
    <location>
        <begin position="207"/>
        <end position="216"/>
    </location>
</feature>
<protein>
    <recommendedName>
        <fullName evidence="4">DUF937 domain-containing protein</fullName>
    </recommendedName>
</protein>
<evidence type="ECO:0000313" key="2">
    <source>
        <dbReference type="EMBL" id="SUA99823.1"/>
    </source>
</evidence>
<proteinExistence type="predicted"/>
<organism evidence="2 3">
    <name type="scientific">Pannonibacter phragmitetus</name>
    <dbReference type="NCBI Taxonomy" id="121719"/>
    <lineage>
        <taxon>Bacteria</taxon>
        <taxon>Pseudomonadati</taxon>
        <taxon>Pseudomonadota</taxon>
        <taxon>Alphaproteobacteria</taxon>
        <taxon>Hyphomicrobiales</taxon>
        <taxon>Stappiaceae</taxon>
        <taxon>Pannonibacter</taxon>
    </lineage>
</organism>
<dbReference type="AlphaFoldDB" id="A0A378ZS46"/>
<evidence type="ECO:0000256" key="1">
    <source>
        <dbReference type="SAM" id="MobiDB-lite"/>
    </source>
</evidence>